<reference evidence="8" key="1">
    <citation type="submission" date="2015-12" db="EMBL/GenBank/DDBJ databases">
        <authorList>
            <person name="Lodha T.D."/>
            <person name="Chintalapati S."/>
            <person name="Chintalapati V.R."/>
            <person name="Sravanthi T."/>
        </authorList>
    </citation>
    <scope>NUCLEOTIDE SEQUENCE [LARGE SCALE GENOMIC DNA]</scope>
    <source>
        <strain evidence="8">JC133</strain>
    </source>
</reference>
<dbReference type="InterPro" id="IPR005495">
    <property type="entry name" value="LptG/LptF_permease"/>
</dbReference>
<name>A0A2S4JFC8_9SPIO</name>
<accession>A0A2S4JFC8</accession>
<evidence type="ECO:0000313" key="7">
    <source>
        <dbReference type="EMBL" id="POQ98231.1"/>
    </source>
</evidence>
<dbReference type="PANTHER" id="PTHR33529">
    <property type="entry name" value="SLR0882 PROTEIN-RELATED"/>
    <property type="match status" value="1"/>
</dbReference>
<keyword evidence="4 6" id="KW-1133">Transmembrane helix</keyword>
<feature type="transmembrane region" description="Helical" evidence="6">
    <location>
        <begin position="21"/>
        <end position="39"/>
    </location>
</feature>
<dbReference type="GO" id="GO:0043190">
    <property type="term" value="C:ATP-binding cassette (ABC) transporter complex"/>
    <property type="evidence" value="ECO:0007669"/>
    <property type="project" value="TreeGrafter"/>
</dbReference>
<dbReference type="EMBL" id="LPWH01000126">
    <property type="protein sequence ID" value="POQ98231.1"/>
    <property type="molecule type" value="Genomic_DNA"/>
</dbReference>
<comment type="subcellular location">
    <subcellularLocation>
        <location evidence="1">Cell membrane</location>
        <topology evidence="1">Multi-pass membrane protein</topology>
    </subcellularLocation>
</comment>
<dbReference type="GO" id="GO:0015920">
    <property type="term" value="P:lipopolysaccharide transport"/>
    <property type="evidence" value="ECO:0007669"/>
    <property type="project" value="TreeGrafter"/>
</dbReference>
<sequence>MILKRPGPGTSGLAFRYIGGEFCISFLVCFAFFFFIFFVNQLLLLAEDILQKDVPLSDVALLILYSLPSIIAISVPFATLVGVLMAVGRLSTDNEIVAFQASGFSLLRLFAPILVAALILSGLSFGVNDVLLPRGTRNFARLYRDLLYANPALELEPFSVKRYQNDTLITGAVSPGRIQNFVILDTDGQGFRRVITAAEARLVREGDPNSIGLELSDVVTHSTEGGTRQNYSFAETLRYNILLEDITVALRAPGPREMSVRAVAGEIRKKEEALAPRIRTWEREIALETHQLGLMALDENLPDRGALQQGSLDRQVRSITRRLERKPHDRSLQIYRLEYYKKFSIPFASVSFVFLAFPLGLFSKRSGRSVGFGIGLLIATGYWALLIGGQTFGSQRPEVSPLLAMWLPNALFFILGLFLFFRRMTR</sequence>
<feature type="transmembrane region" description="Helical" evidence="6">
    <location>
        <begin position="399"/>
        <end position="421"/>
    </location>
</feature>
<evidence type="ECO:0000256" key="4">
    <source>
        <dbReference type="ARBA" id="ARBA00022989"/>
    </source>
</evidence>
<evidence type="ECO:0000256" key="3">
    <source>
        <dbReference type="ARBA" id="ARBA00022692"/>
    </source>
</evidence>
<proteinExistence type="predicted"/>
<evidence type="ECO:0000256" key="6">
    <source>
        <dbReference type="SAM" id="Phobius"/>
    </source>
</evidence>
<gene>
    <name evidence="7" type="ORF">AU468_14060</name>
</gene>
<dbReference type="OrthoDB" id="356563at2"/>
<dbReference type="RefSeq" id="WP_103681284.1">
    <property type="nucleotide sequence ID" value="NZ_LPWH01000126.1"/>
</dbReference>
<dbReference type="Proteomes" id="UP000237350">
    <property type="component" value="Unassembled WGS sequence"/>
</dbReference>
<dbReference type="Pfam" id="PF03739">
    <property type="entry name" value="LptF_LptG"/>
    <property type="match status" value="1"/>
</dbReference>
<evidence type="ECO:0000256" key="1">
    <source>
        <dbReference type="ARBA" id="ARBA00004651"/>
    </source>
</evidence>
<keyword evidence="5 6" id="KW-0472">Membrane</keyword>
<evidence type="ECO:0000256" key="2">
    <source>
        <dbReference type="ARBA" id="ARBA00022475"/>
    </source>
</evidence>
<dbReference type="AlphaFoldDB" id="A0A2S4JFC8"/>
<evidence type="ECO:0000256" key="5">
    <source>
        <dbReference type="ARBA" id="ARBA00023136"/>
    </source>
</evidence>
<feature type="transmembrane region" description="Helical" evidence="6">
    <location>
        <begin position="106"/>
        <end position="127"/>
    </location>
</feature>
<feature type="transmembrane region" description="Helical" evidence="6">
    <location>
        <begin position="59"/>
        <end position="85"/>
    </location>
</feature>
<feature type="transmembrane region" description="Helical" evidence="6">
    <location>
        <begin position="343"/>
        <end position="362"/>
    </location>
</feature>
<keyword evidence="2" id="KW-1003">Cell membrane</keyword>
<comment type="caution">
    <text evidence="7">The sequence shown here is derived from an EMBL/GenBank/DDBJ whole genome shotgun (WGS) entry which is preliminary data.</text>
</comment>
<keyword evidence="3 6" id="KW-0812">Transmembrane</keyword>
<dbReference type="PANTHER" id="PTHR33529:SF6">
    <property type="entry name" value="YJGP_YJGQ FAMILY PERMEASE"/>
    <property type="match status" value="1"/>
</dbReference>
<protein>
    <recommendedName>
        <fullName evidence="9">Permease</fullName>
    </recommendedName>
</protein>
<organism evidence="7 8">
    <name type="scientific">Alkalispirochaeta sphaeroplastigenens</name>
    <dbReference type="NCBI Taxonomy" id="1187066"/>
    <lineage>
        <taxon>Bacteria</taxon>
        <taxon>Pseudomonadati</taxon>
        <taxon>Spirochaetota</taxon>
        <taxon>Spirochaetia</taxon>
        <taxon>Spirochaetales</taxon>
        <taxon>Spirochaetaceae</taxon>
        <taxon>Alkalispirochaeta</taxon>
    </lineage>
</organism>
<keyword evidence="8" id="KW-1185">Reference proteome</keyword>
<evidence type="ECO:0008006" key="9">
    <source>
        <dbReference type="Google" id="ProtNLM"/>
    </source>
</evidence>
<feature type="transmembrane region" description="Helical" evidence="6">
    <location>
        <begin position="369"/>
        <end position="387"/>
    </location>
</feature>
<evidence type="ECO:0000313" key="8">
    <source>
        <dbReference type="Proteomes" id="UP000237350"/>
    </source>
</evidence>